<evidence type="ECO:0000256" key="1">
    <source>
        <dbReference type="ARBA" id="ARBA00005254"/>
    </source>
</evidence>
<dbReference type="GO" id="GO:0003824">
    <property type="term" value="F:catalytic activity"/>
    <property type="evidence" value="ECO:0007669"/>
    <property type="project" value="UniProtKB-ARBA"/>
</dbReference>
<dbReference type="Gene3D" id="3.90.226.10">
    <property type="entry name" value="2-enoyl-CoA Hydratase, Chain A, domain 1"/>
    <property type="match status" value="1"/>
</dbReference>
<comment type="similarity">
    <text evidence="1">Belongs to the enoyl-CoA hydratase/isomerase family.</text>
</comment>
<dbReference type="InterPro" id="IPR029045">
    <property type="entry name" value="ClpP/crotonase-like_dom_sf"/>
</dbReference>
<dbReference type="NCBIfam" id="NF006140">
    <property type="entry name" value="PRK08290.1"/>
    <property type="match status" value="1"/>
</dbReference>
<proteinExistence type="inferred from homology"/>
<reference evidence="2" key="1">
    <citation type="submission" date="2021-02" db="EMBL/GenBank/DDBJ databases">
        <title>Taxonomy, biology and ecology of Rhodococcus bacteria occurring in California pistachio and other woody hosts as revealed by genome sequence analyses.</title>
        <authorList>
            <person name="Riely B."/>
            <person name="Gai Y."/>
        </authorList>
    </citation>
    <scope>NUCLEOTIDE SEQUENCE</scope>
    <source>
        <strain evidence="2">BP-295</strain>
    </source>
</reference>
<accession>A0AAW4G0W7</accession>
<dbReference type="CDD" id="cd06558">
    <property type="entry name" value="crotonase-like"/>
    <property type="match status" value="1"/>
</dbReference>
<dbReference type="Proteomes" id="UP001195196">
    <property type="component" value="Unassembled WGS sequence"/>
</dbReference>
<protein>
    <submittedName>
        <fullName evidence="2">Enoyl-CoA hydratase</fullName>
    </submittedName>
</protein>
<evidence type="ECO:0000313" key="2">
    <source>
        <dbReference type="EMBL" id="MBM7276964.1"/>
    </source>
</evidence>
<comment type="caution">
    <text evidence="2">The sequence shown here is derived from an EMBL/GenBank/DDBJ whole genome shotgun (WGS) entry which is preliminary data.</text>
</comment>
<sequence length="270" mass="29793">MSYIDYRVDDAVAVITLNRPDKHNAQDESLLRDLDARWLQAAGDDAVKVIVVRANGDHFSAGHDLKTPAPGYFREGKTTLESAYAWETEHYLGFSRRWRDVPKPSIAAVQGACVAGALNVIWPCDLIIAAEDTFFSDPVVKFGVGGVEYHAHTWELGARRAKEMLFTARKLTAAEAFAAGMVNRVVPRDELDTQTMRLAREIAEMDAWGLATAKRAVNQTLDIMGQQSALQSAFDIHWHGHANALLRTGYPLLAPGPLPSGQQKTKEQNP</sequence>
<dbReference type="InterPro" id="IPR001753">
    <property type="entry name" value="Enoyl-CoA_hydra/iso"/>
</dbReference>
<gene>
    <name evidence="2" type="ORF">JTZ10_04260</name>
</gene>
<dbReference type="SUPFAM" id="SSF52096">
    <property type="entry name" value="ClpP/crotonase"/>
    <property type="match status" value="1"/>
</dbReference>
<dbReference type="PANTHER" id="PTHR43802">
    <property type="entry name" value="ENOYL-COA HYDRATASE"/>
    <property type="match status" value="1"/>
</dbReference>
<organism evidence="2 3">
    <name type="scientific">Gordonia rubripertincta</name>
    <name type="common">Rhodococcus corallinus</name>
    <dbReference type="NCBI Taxonomy" id="36822"/>
    <lineage>
        <taxon>Bacteria</taxon>
        <taxon>Bacillati</taxon>
        <taxon>Actinomycetota</taxon>
        <taxon>Actinomycetes</taxon>
        <taxon>Mycobacteriales</taxon>
        <taxon>Gordoniaceae</taxon>
        <taxon>Gordonia</taxon>
    </lineage>
</organism>
<dbReference type="EMBL" id="JAFFGU010000001">
    <property type="protein sequence ID" value="MBM7276964.1"/>
    <property type="molecule type" value="Genomic_DNA"/>
</dbReference>
<dbReference type="Pfam" id="PF00378">
    <property type="entry name" value="ECH_1"/>
    <property type="match status" value="1"/>
</dbReference>
<dbReference type="PANTHER" id="PTHR43802:SF1">
    <property type="entry name" value="IP11341P-RELATED"/>
    <property type="match status" value="1"/>
</dbReference>
<evidence type="ECO:0000313" key="3">
    <source>
        <dbReference type="Proteomes" id="UP001195196"/>
    </source>
</evidence>
<name>A0AAW4G0W7_GORRU</name>
<dbReference type="AlphaFoldDB" id="A0AAW4G0W7"/>
<dbReference type="RefSeq" id="WP_204717454.1">
    <property type="nucleotide sequence ID" value="NZ_JAFFGU010000001.1"/>
</dbReference>